<keyword evidence="1" id="KW-0175">Coiled coil</keyword>
<feature type="region of interest" description="Disordered" evidence="2">
    <location>
        <begin position="1"/>
        <end position="20"/>
    </location>
</feature>
<dbReference type="Pfam" id="PF03468">
    <property type="entry name" value="XS"/>
    <property type="match status" value="1"/>
</dbReference>
<protein>
    <recommendedName>
        <fullName evidence="6">XS domain-containing protein</fullName>
    </recommendedName>
</protein>
<dbReference type="EMBL" id="LR031875">
    <property type="protein sequence ID" value="VDD32718.1"/>
    <property type="molecule type" value="Genomic_DNA"/>
</dbReference>
<evidence type="ECO:0000313" key="5">
    <source>
        <dbReference type="EMBL" id="VDD32718.1"/>
    </source>
</evidence>
<reference evidence="5" key="1">
    <citation type="submission" date="2018-11" db="EMBL/GenBank/DDBJ databases">
        <authorList>
            <consortium name="Genoscope - CEA"/>
            <person name="William W."/>
        </authorList>
    </citation>
    <scope>NUCLEOTIDE SEQUENCE</scope>
</reference>
<evidence type="ECO:0008006" key="6">
    <source>
        <dbReference type="Google" id="ProtNLM"/>
    </source>
</evidence>
<feature type="domain" description="Factor of DNA methylation 1-5/IDN2" evidence="4">
    <location>
        <begin position="406"/>
        <end position="548"/>
    </location>
</feature>
<name>A0A3P6E074_BRAOL</name>
<dbReference type="CDD" id="cd12266">
    <property type="entry name" value="RRM_like_XS"/>
    <property type="match status" value="1"/>
</dbReference>
<proteinExistence type="predicted"/>
<dbReference type="GO" id="GO:0080188">
    <property type="term" value="P:gene silencing by siRNA-directed DNA methylation"/>
    <property type="evidence" value="ECO:0007669"/>
    <property type="project" value="InterPro"/>
</dbReference>
<evidence type="ECO:0000256" key="1">
    <source>
        <dbReference type="SAM" id="Coils"/>
    </source>
</evidence>
<evidence type="ECO:0000259" key="4">
    <source>
        <dbReference type="Pfam" id="PF03469"/>
    </source>
</evidence>
<accession>A0A3P6E074</accession>
<feature type="coiled-coil region" evidence="1">
    <location>
        <begin position="152"/>
        <end position="204"/>
    </location>
</feature>
<gene>
    <name evidence="5" type="ORF">BOLC9T58041H</name>
</gene>
<evidence type="ECO:0000259" key="3">
    <source>
        <dbReference type="Pfam" id="PF03468"/>
    </source>
</evidence>
<dbReference type="Gene3D" id="3.30.70.2890">
    <property type="entry name" value="XS domain"/>
    <property type="match status" value="1"/>
</dbReference>
<evidence type="ECO:0000256" key="2">
    <source>
        <dbReference type="SAM" id="MobiDB-lite"/>
    </source>
</evidence>
<dbReference type="InterPro" id="IPR045177">
    <property type="entry name" value="FDM1-5/IDN2"/>
</dbReference>
<dbReference type="PANTHER" id="PTHR21596:SF54">
    <property type="entry name" value="TRANSCRIPTION REGULATOR-LIKE"/>
    <property type="match status" value="1"/>
</dbReference>
<dbReference type="PANTHER" id="PTHR21596">
    <property type="entry name" value="RIBONUCLEASE P SUBUNIT P38"/>
    <property type="match status" value="1"/>
</dbReference>
<dbReference type="InterPro" id="IPR005379">
    <property type="entry name" value="FDM1-5/IDN2_XH"/>
</dbReference>
<feature type="coiled-coil region" evidence="1">
    <location>
        <begin position="232"/>
        <end position="328"/>
    </location>
</feature>
<dbReference type="Pfam" id="PF03469">
    <property type="entry name" value="XH"/>
    <property type="match status" value="1"/>
</dbReference>
<dbReference type="InterPro" id="IPR038588">
    <property type="entry name" value="XS_domain_sf"/>
</dbReference>
<dbReference type="AlphaFoldDB" id="A0A3P6E074"/>
<dbReference type="InterPro" id="IPR005380">
    <property type="entry name" value="XS_domain"/>
</dbReference>
<organism evidence="5">
    <name type="scientific">Brassica oleracea</name>
    <name type="common">Wild cabbage</name>
    <dbReference type="NCBI Taxonomy" id="3712"/>
    <lineage>
        <taxon>Eukaryota</taxon>
        <taxon>Viridiplantae</taxon>
        <taxon>Streptophyta</taxon>
        <taxon>Embryophyta</taxon>
        <taxon>Tracheophyta</taxon>
        <taxon>Spermatophyta</taxon>
        <taxon>Magnoliopsida</taxon>
        <taxon>eudicotyledons</taxon>
        <taxon>Gunneridae</taxon>
        <taxon>Pentapetalae</taxon>
        <taxon>rosids</taxon>
        <taxon>malvids</taxon>
        <taxon>Brassicales</taxon>
        <taxon>Brassicaceae</taxon>
        <taxon>Brassiceae</taxon>
        <taxon>Brassica</taxon>
    </lineage>
</organism>
<feature type="domain" description="XS" evidence="3">
    <location>
        <begin position="25"/>
        <end position="137"/>
    </location>
</feature>
<feature type="compositionally biased region" description="Polar residues" evidence="2">
    <location>
        <begin position="1"/>
        <end position="10"/>
    </location>
</feature>
<sequence length="559" mass="65384">MEKQQFSVGDSSGETSETKKSECTEEKFVWPWVGLVANIQTEVDKTGRRVGRSGSTFRDELIEKGFDPTRVQPIWNFKGHSGFALVEFTRDIKGFENAMNFERSYKSDGHGKKDWEKGVHLRDDKPYGWVCREEDYNRGGIVGKNVKKKRDLKTLSQLQEEEERKMVQLVENMSQSIEMKIISKQELEHKVDETSRVLESVELHNYQLNETYKQEEVEKMHANLQGLYQQILVGHDKSMSDLETEREKLENRARQIYINEAEMEKSRLEIEMNQKAMMEQNEANMEAMKLAEKHQAKKEKLHEKIMEMEAKLNETQELELEIEKLKGSTNVMKHMAGSDGDAELMEKMVKTQMELEARETALHDKIMAVTQKERMANDEYQEARKEMIQLWKENEDLVSGEKIRVKTMGHLDTKPFVLAVKKKLRCSEARAGLKAMELCSFWEGQIGNVHWHPFKVDESDGIAKVWMDLKHIRSWLLLQMVHKNDLKLVMLKSDYGEELYNEVVRAKVEIVEYNPSGGYVVSEMWNLEKNRKATMEEGTDVMLKMRKKLVAMKNKRKRR</sequence>